<dbReference type="GO" id="GO:0016020">
    <property type="term" value="C:membrane"/>
    <property type="evidence" value="ECO:0007669"/>
    <property type="project" value="UniProtKB-SubCell"/>
</dbReference>
<evidence type="ECO:0000259" key="7">
    <source>
        <dbReference type="Pfam" id="PF01545"/>
    </source>
</evidence>
<name>A0A388SHH2_9BURK</name>
<feature type="transmembrane region" description="Helical" evidence="6">
    <location>
        <begin position="12"/>
        <end position="30"/>
    </location>
</feature>
<dbReference type="AlphaFoldDB" id="A0A388SHH2"/>
<evidence type="ECO:0000256" key="5">
    <source>
        <dbReference type="ARBA" id="ARBA00023136"/>
    </source>
</evidence>
<dbReference type="InterPro" id="IPR050291">
    <property type="entry name" value="CDF_Transporter"/>
</dbReference>
<evidence type="ECO:0000313" key="9">
    <source>
        <dbReference type="EMBL" id="GBO94871.1"/>
    </source>
</evidence>
<dbReference type="InterPro" id="IPR058533">
    <property type="entry name" value="Cation_efflux_TM"/>
</dbReference>
<dbReference type="Proteomes" id="UP000266091">
    <property type="component" value="Unassembled WGS sequence"/>
</dbReference>
<comment type="subcellular location">
    <subcellularLocation>
        <location evidence="1">Membrane</location>
        <topology evidence="1">Multi-pass membrane protein</topology>
    </subcellularLocation>
</comment>
<dbReference type="EMBL" id="BGZJ01000002">
    <property type="protein sequence ID" value="GBO94871.1"/>
    <property type="molecule type" value="Genomic_DNA"/>
</dbReference>
<dbReference type="NCBIfam" id="TIGR01297">
    <property type="entry name" value="CDF"/>
    <property type="match status" value="1"/>
</dbReference>
<dbReference type="InterPro" id="IPR002524">
    <property type="entry name" value="Cation_efflux"/>
</dbReference>
<dbReference type="RefSeq" id="WP_116271056.1">
    <property type="nucleotide sequence ID" value="NZ_BGZJ01000002.1"/>
</dbReference>
<keyword evidence="10" id="KW-1185">Reference proteome</keyword>
<evidence type="ECO:0000256" key="3">
    <source>
        <dbReference type="ARBA" id="ARBA00022692"/>
    </source>
</evidence>
<organism evidence="9 10">
    <name type="scientific">Mesosutterella multiformis</name>
    <dbReference type="NCBI Taxonomy" id="2259133"/>
    <lineage>
        <taxon>Bacteria</taxon>
        <taxon>Pseudomonadati</taxon>
        <taxon>Pseudomonadota</taxon>
        <taxon>Betaproteobacteria</taxon>
        <taxon>Burkholderiales</taxon>
        <taxon>Sutterellaceae</taxon>
        <taxon>Mesosutterella</taxon>
    </lineage>
</organism>
<evidence type="ECO:0000256" key="2">
    <source>
        <dbReference type="ARBA" id="ARBA00022448"/>
    </source>
</evidence>
<evidence type="ECO:0000256" key="4">
    <source>
        <dbReference type="ARBA" id="ARBA00022989"/>
    </source>
</evidence>
<keyword evidence="4 6" id="KW-1133">Transmembrane helix</keyword>
<comment type="caution">
    <text evidence="9">The sequence shown here is derived from an EMBL/GenBank/DDBJ whole genome shotgun (WGS) entry which is preliminary data.</text>
</comment>
<feature type="domain" description="Cation efflux protein transmembrane" evidence="7">
    <location>
        <begin position="14"/>
        <end position="206"/>
    </location>
</feature>
<dbReference type="Pfam" id="PF01545">
    <property type="entry name" value="Cation_efflux"/>
    <property type="match status" value="1"/>
</dbReference>
<dbReference type="PANTHER" id="PTHR43840:SF50">
    <property type="entry name" value="MANGANESE EFFLUX SYSTEM PROTEIN MNES"/>
    <property type="match status" value="1"/>
</dbReference>
<feature type="transmembrane region" description="Helical" evidence="6">
    <location>
        <begin position="155"/>
        <end position="174"/>
    </location>
</feature>
<keyword evidence="5 6" id="KW-0472">Membrane</keyword>
<evidence type="ECO:0000256" key="6">
    <source>
        <dbReference type="SAM" id="Phobius"/>
    </source>
</evidence>
<dbReference type="GO" id="GO:0008324">
    <property type="term" value="F:monoatomic cation transmembrane transporter activity"/>
    <property type="evidence" value="ECO:0007669"/>
    <property type="project" value="InterPro"/>
</dbReference>
<evidence type="ECO:0000259" key="8">
    <source>
        <dbReference type="Pfam" id="PF16916"/>
    </source>
</evidence>
<feature type="transmembrane region" description="Helical" evidence="6">
    <location>
        <begin position="78"/>
        <end position="95"/>
    </location>
</feature>
<gene>
    <name evidence="9" type="ORF">MESMUL_22250</name>
</gene>
<evidence type="ECO:0000313" key="10">
    <source>
        <dbReference type="Proteomes" id="UP000266091"/>
    </source>
</evidence>
<dbReference type="SUPFAM" id="SSF161111">
    <property type="entry name" value="Cation efflux protein transmembrane domain-like"/>
    <property type="match status" value="1"/>
</dbReference>
<keyword evidence="2" id="KW-0813">Transport</keyword>
<accession>A0A401LJ16</accession>
<dbReference type="Gene3D" id="3.30.70.1350">
    <property type="entry name" value="Cation efflux protein, cytoplasmic domain"/>
    <property type="match status" value="1"/>
</dbReference>
<sequence>MSMNREAVIVRTGIVGIVVNVLLAAFKAAVGLTANSIAVILDAVNNLTDAISSIVTIGGTKLSARKPDKAHPLGFGRVEYLTALIVAGLVLYAGITSAVESVKKIINPATPDYSAVSLLIIAVAIAVKIFLGRYVKAKGESVNSGALKASGADAMFDAVLSASVLASALFFIATGISLEAYVGAVISLVIIKAGIGMIVDTLNDILGKRENSEVTDQITKILCEEPKVHGAYDLVVYNFGPSKNLASVHLELPDTMTVKEVDALTRRVESRVMKETGVLLAGVGVYSYNTHDDKAKRIRDDIRKRLAAHPWVVQSHGFYLDEAKKAIRFDVVMSFDIKPEDGLREIYDEMRSAYPEYSFQITPDVDVSVSK</sequence>
<dbReference type="Gene3D" id="1.20.1510.10">
    <property type="entry name" value="Cation efflux protein transmembrane domain"/>
    <property type="match status" value="1"/>
</dbReference>
<accession>A0A388SHH2</accession>
<dbReference type="SUPFAM" id="SSF160240">
    <property type="entry name" value="Cation efflux protein cytoplasmic domain-like"/>
    <property type="match status" value="1"/>
</dbReference>
<reference evidence="9 10" key="1">
    <citation type="journal article" date="2018" name="Int. J. Syst. Evol. Microbiol.">
        <title>Mesosutterella multiformis gen. nov., sp. nov., a member of the family Sutterellaceae and Sutterella megalosphaeroides sp. nov., isolated from human faeces.</title>
        <authorList>
            <person name="Sakamoto M."/>
            <person name="Ikeyama N."/>
            <person name="Kunihiro T."/>
            <person name="Iino T."/>
            <person name="Yuki M."/>
            <person name="Ohkuma M."/>
        </authorList>
    </citation>
    <scope>NUCLEOTIDE SEQUENCE [LARGE SCALE GENOMIC DNA]</scope>
    <source>
        <strain evidence="9 10">4NBBH2</strain>
    </source>
</reference>
<dbReference type="InterPro" id="IPR036837">
    <property type="entry name" value="Cation_efflux_CTD_sf"/>
</dbReference>
<feature type="transmembrane region" description="Helical" evidence="6">
    <location>
        <begin position="180"/>
        <end position="199"/>
    </location>
</feature>
<keyword evidence="3 6" id="KW-0812">Transmembrane</keyword>
<protein>
    <submittedName>
        <fullName evidence="9">Cation diffusion facilitator transporter</fullName>
    </submittedName>
</protein>
<dbReference type="Pfam" id="PF16916">
    <property type="entry name" value="ZT_dimer"/>
    <property type="match status" value="1"/>
</dbReference>
<proteinExistence type="predicted"/>
<dbReference type="OrthoDB" id="9806522at2"/>
<dbReference type="InterPro" id="IPR027469">
    <property type="entry name" value="Cation_efflux_TMD_sf"/>
</dbReference>
<dbReference type="InterPro" id="IPR027470">
    <property type="entry name" value="Cation_efflux_CTD"/>
</dbReference>
<feature type="transmembrane region" description="Helical" evidence="6">
    <location>
        <begin position="115"/>
        <end position="135"/>
    </location>
</feature>
<feature type="domain" description="Cation efflux protein cytoplasmic" evidence="8">
    <location>
        <begin position="213"/>
        <end position="276"/>
    </location>
</feature>
<dbReference type="PANTHER" id="PTHR43840">
    <property type="entry name" value="MITOCHONDRIAL METAL TRANSPORTER 1-RELATED"/>
    <property type="match status" value="1"/>
</dbReference>
<evidence type="ECO:0000256" key="1">
    <source>
        <dbReference type="ARBA" id="ARBA00004141"/>
    </source>
</evidence>